<gene>
    <name evidence="3" type="ORF">SDC9_55653</name>
</gene>
<dbReference type="AlphaFoldDB" id="A0A644WZJ6"/>
<dbReference type="CDD" id="cd01292">
    <property type="entry name" value="metallo-dependent_hydrolases"/>
    <property type="match status" value="1"/>
</dbReference>
<dbReference type="InterPro" id="IPR006680">
    <property type="entry name" value="Amidohydro-rel"/>
</dbReference>
<evidence type="ECO:0000256" key="1">
    <source>
        <dbReference type="ARBA" id="ARBA00023239"/>
    </source>
</evidence>
<dbReference type="PANTHER" id="PTHR21240">
    <property type="entry name" value="2-AMINO-3-CARBOXYLMUCONATE-6-SEMIALDEHYDE DECARBOXYLASE"/>
    <property type="match status" value="1"/>
</dbReference>
<protein>
    <recommendedName>
        <fullName evidence="2">Amidohydrolase-related domain-containing protein</fullName>
    </recommendedName>
</protein>
<dbReference type="GO" id="GO:0016831">
    <property type="term" value="F:carboxy-lyase activity"/>
    <property type="evidence" value="ECO:0007669"/>
    <property type="project" value="InterPro"/>
</dbReference>
<dbReference type="Pfam" id="PF04909">
    <property type="entry name" value="Amidohydro_2"/>
    <property type="match status" value="1"/>
</dbReference>
<proteinExistence type="predicted"/>
<dbReference type="EMBL" id="VSSQ01001557">
    <property type="protein sequence ID" value="MPM09336.1"/>
    <property type="molecule type" value="Genomic_DNA"/>
</dbReference>
<accession>A0A644WZJ6</accession>
<feature type="domain" description="Amidohydrolase-related" evidence="2">
    <location>
        <begin position="96"/>
        <end position="285"/>
    </location>
</feature>
<sequence length="292" mass="33510">MKIIDAHMHFYNIPGFDELAKKAGHENTAEHYLRACKENNVVLSIAMGNDSEEPSLFGGTTPRVPNLSGKFDYKNYNQPPEIAYCAGVKSEELTLENAKATAQEFERYVLTPQCVGIKLYPGYNHVYVYDPVHFPLYELAEKYNLPVVIHTGDTATSTAILKYAHPLTVDEVAVRYPNVRFVIAHCGNPWFADATEVAAKNENVFLELSGLLGGQFAGDIFYQKHQSYFSYLRMWLDYLDRYDKVIYGTDWPLINIKSYIEVMKLVIPTIHHQEFFYDNAMRIFPKVRELLK</sequence>
<dbReference type="Gene3D" id="3.20.20.140">
    <property type="entry name" value="Metal-dependent hydrolases"/>
    <property type="match status" value="1"/>
</dbReference>
<dbReference type="InterPro" id="IPR032466">
    <property type="entry name" value="Metal_Hydrolase"/>
</dbReference>
<reference evidence="3" key="1">
    <citation type="submission" date="2019-08" db="EMBL/GenBank/DDBJ databases">
        <authorList>
            <person name="Kucharzyk K."/>
            <person name="Murdoch R.W."/>
            <person name="Higgins S."/>
            <person name="Loffler F."/>
        </authorList>
    </citation>
    <scope>NUCLEOTIDE SEQUENCE</scope>
</reference>
<name>A0A644WZJ6_9ZZZZ</name>
<dbReference type="SUPFAM" id="SSF51556">
    <property type="entry name" value="Metallo-dependent hydrolases"/>
    <property type="match status" value="1"/>
</dbReference>
<comment type="caution">
    <text evidence="3">The sequence shown here is derived from an EMBL/GenBank/DDBJ whole genome shotgun (WGS) entry which is preliminary data.</text>
</comment>
<dbReference type="InterPro" id="IPR032465">
    <property type="entry name" value="ACMSD"/>
</dbReference>
<keyword evidence="1" id="KW-0456">Lyase</keyword>
<evidence type="ECO:0000259" key="2">
    <source>
        <dbReference type="Pfam" id="PF04909"/>
    </source>
</evidence>
<evidence type="ECO:0000313" key="3">
    <source>
        <dbReference type="EMBL" id="MPM09336.1"/>
    </source>
</evidence>
<organism evidence="3">
    <name type="scientific">bioreactor metagenome</name>
    <dbReference type="NCBI Taxonomy" id="1076179"/>
    <lineage>
        <taxon>unclassified sequences</taxon>
        <taxon>metagenomes</taxon>
        <taxon>ecological metagenomes</taxon>
    </lineage>
</organism>
<dbReference type="GO" id="GO:0016787">
    <property type="term" value="F:hydrolase activity"/>
    <property type="evidence" value="ECO:0007669"/>
    <property type="project" value="InterPro"/>
</dbReference>